<sequence length="71" mass="7604">MGLCIEIHVPFQLQIHRRSKKAARSLVSEYAPSTSPPFAVVAATAAKQMRTKNSVPASGADFGDEVILHGL</sequence>
<accession>A0AAV0Q7I2</accession>
<comment type="caution">
    <text evidence="1">The sequence shown here is derived from an EMBL/GenBank/DDBJ whole genome shotgun (WGS) entry which is preliminary data.</text>
</comment>
<dbReference type="Proteomes" id="UP001154282">
    <property type="component" value="Unassembled WGS sequence"/>
</dbReference>
<gene>
    <name evidence="1" type="ORF">LITE_LOCUS41815</name>
</gene>
<proteinExistence type="predicted"/>
<dbReference type="AlphaFoldDB" id="A0AAV0Q7I2"/>
<name>A0AAV0Q7I2_9ROSI</name>
<protein>
    <submittedName>
        <fullName evidence="1">Uncharacterized protein</fullName>
    </submittedName>
</protein>
<evidence type="ECO:0000313" key="2">
    <source>
        <dbReference type="Proteomes" id="UP001154282"/>
    </source>
</evidence>
<evidence type="ECO:0000313" key="1">
    <source>
        <dbReference type="EMBL" id="CAI0540736.1"/>
    </source>
</evidence>
<reference evidence="1" key="1">
    <citation type="submission" date="2022-08" db="EMBL/GenBank/DDBJ databases">
        <authorList>
            <person name="Gutierrez-Valencia J."/>
        </authorList>
    </citation>
    <scope>NUCLEOTIDE SEQUENCE</scope>
</reference>
<keyword evidence="2" id="KW-1185">Reference proteome</keyword>
<organism evidence="1 2">
    <name type="scientific">Linum tenue</name>
    <dbReference type="NCBI Taxonomy" id="586396"/>
    <lineage>
        <taxon>Eukaryota</taxon>
        <taxon>Viridiplantae</taxon>
        <taxon>Streptophyta</taxon>
        <taxon>Embryophyta</taxon>
        <taxon>Tracheophyta</taxon>
        <taxon>Spermatophyta</taxon>
        <taxon>Magnoliopsida</taxon>
        <taxon>eudicotyledons</taxon>
        <taxon>Gunneridae</taxon>
        <taxon>Pentapetalae</taxon>
        <taxon>rosids</taxon>
        <taxon>fabids</taxon>
        <taxon>Malpighiales</taxon>
        <taxon>Linaceae</taxon>
        <taxon>Linum</taxon>
    </lineage>
</organism>
<dbReference type="EMBL" id="CAMGYJ010000009">
    <property type="protein sequence ID" value="CAI0540736.1"/>
    <property type="molecule type" value="Genomic_DNA"/>
</dbReference>